<name>A0A916LEA4_MYCTX</name>
<reference evidence="2" key="1">
    <citation type="submission" date="2015-03" db="EMBL/GenBank/DDBJ databases">
        <authorList>
            <consortium name="Pathogen Informatics"/>
        </authorList>
    </citation>
    <scope>NUCLEOTIDE SEQUENCE [LARGE SCALE GENOMIC DNA]</scope>
    <source>
        <strain evidence="2">N09902308</strain>
    </source>
</reference>
<proteinExistence type="predicted"/>
<evidence type="ECO:0000313" key="2">
    <source>
        <dbReference type="Proteomes" id="UP000039021"/>
    </source>
</evidence>
<dbReference type="AntiFam" id="ANF00103">
    <property type="entry name" value="Shadow ORF (opposite can)"/>
</dbReference>
<gene>
    <name evidence="1" type="ORF">ERS007739_03023</name>
</gene>
<comment type="caution">
    <text evidence="1">The sequence shown here is derived from an EMBL/GenBank/DDBJ whole genome shotgun (WGS) entry which is preliminary data.</text>
</comment>
<evidence type="ECO:0000313" key="1">
    <source>
        <dbReference type="EMBL" id="COY73510.1"/>
    </source>
</evidence>
<accession>A0A916LEA4</accession>
<dbReference type="Proteomes" id="UP000039021">
    <property type="component" value="Unassembled WGS sequence"/>
</dbReference>
<organism evidence="1 2">
    <name type="scientific">Mycobacterium tuberculosis</name>
    <dbReference type="NCBI Taxonomy" id="1773"/>
    <lineage>
        <taxon>Bacteria</taxon>
        <taxon>Bacillati</taxon>
        <taxon>Actinomycetota</taxon>
        <taxon>Actinomycetes</taxon>
        <taxon>Mycobacteriales</taxon>
        <taxon>Mycobacteriaceae</taxon>
        <taxon>Mycobacterium</taxon>
        <taxon>Mycobacterium tuberculosis complex</taxon>
    </lineage>
</organism>
<sequence>MMPFGPTSYTRAVEMSKNMPMQLVGFGVTGGFGAAACRVVIAEHHQAVVGILEPTHHGSRRVGRVVFQERRHRSTRRMSADDNRADAELVDGEVECRVNRSVVRIGRHQVAEVADGVQVAGAAGGDDVRQNPRVGTGEEQLIRVL</sequence>
<protein>
    <submittedName>
        <fullName evidence="1">Uncharacterized protein</fullName>
    </submittedName>
</protein>
<dbReference type="AlphaFoldDB" id="A0A916LEA4"/>
<dbReference type="EMBL" id="CSBK01001489">
    <property type="protein sequence ID" value="COY73510.1"/>
    <property type="molecule type" value="Genomic_DNA"/>
</dbReference>